<dbReference type="CDD" id="cd00044">
    <property type="entry name" value="CysPc"/>
    <property type="match status" value="1"/>
</dbReference>
<evidence type="ECO:0000256" key="1">
    <source>
        <dbReference type="ARBA" id="ARBA00007623"/>
    </source>
</evidence>
<organism evidence="9">
    <name type="scientific">Anopheles marajoara</name>
    <dbReference type="NCBI Taxonomy" id="58244"/>
    <lineage>
        <taxon>Eukaryota</taxon>
        <taxon>Metazoa</taxon>
        <taxon>Ecdysozoa</taxon>
        <taxon>Arthropoda</taxon>
        <taxon>Hexapoda</taxon>
        <taxon>Insecta</taxon>
        <taxon>Pterygota</taxon>
        <taxon>Neoptera</taxon>
        <taxon>Endopterygota</taxon>
        <taxon>Diptera</taxon>
        <taxon>Nematocera</taxon>
        <taxon>Culicoidea</taxon>
        <taxon>Culicidae</taxon>
        <taxon>Anophelinae</taxon>
        <taxon>Anopheles</taxon>
    </lineage>
</organism>
<feature type="region of interest" description="Disordered" evidence="7">
    <location>
        <begin position="67"/>
        <end position="119"/>
    </location>
</feature>
<dbReference type="PANTHER" id="PTHR46143">
    <property type="entry name" value="CALPAIN-7"/>
    <property type="match status" value="1"/>
</dbReference>
<dbReference type="InterPro" id="IPR022682">
    <property type="entry name" value="Calpain_domain_III"/>
</dbReference>
<evidence type="ECO:0000259" key="8">
    <source>
        <dbReference type="PROSITE" id="PS50203"/>
    </source>
</evidence>
<feature type="region of interest" description="Disordered" evidence="7">
    <location>
        <begin position="1"/>
        <end position="22"/>
    </location>
</feature>
<dbReference type="SUPFAM" id="SSF54001">
    <property type="entry name" value="Cysteine proteinases"/>
    <property type="match status" value="1"/>
</dbReference>
<dbReference type="Pfam" id="PF01067">
    <property type="entry name" value="Calpain_III"/>
    <property type="match status" value="1"/>
</dbReference>
<comment type="similarity">
    <text evidence="1">Belongs to the peptidase C2 family.</text>
</comment>
<keyword evidence="2 6" id="KW-0645">Protease</keyword>
<feature type="compositionally biased region" description="Pro residues" evidence="7">
    <location>
        <begin position="72"/>
        <end position="82"/>
    </location>
</feature>
<keyword evidence="3 6" id="KW-0378">Hydrolase</keyword>
<evidence type="ECO:0000256" key="5">
    <source>
        <dbReference type="PIRSR" id="PIRSR622684-1"/>
    </source>
</evidence>
<evidence type="ECO:0000256" key="6">
    <source>
        <dbReference type="PROSITE-ProRule" id="PRU00239"/>
    </source>
</evidence>
<dbReference type="SUPFAM" id="SSF116846">
    <property type="entry name" value="MIT domain"/>
    <property type="match status" value="1"/>
</dbReference>
<dbReference type="InterPro" id="IPR036181">
    <property type="entry name" value="MIT_dom_sf"/>
</dbReference>
<reference evidence="9" key="1">
    <citation type="submission" date="2018-01" db="EMBL/GenBank/DDBJ databases">
        <title>An insight into the sialome of Amazonian anophelines.</title>
        <authorList>
            <person name="Ribeiro J.M."/>
            <person name="Scarpassa V."/>
            <person name="Calvo E."/>
        </authorList>
    </citation>
    <scope>NUCLEOTIDE SEQUENCE</scope>
    <source>
        <tissue evidence="9">Salivary glands</tissue>
    </source>
</reference>
<dbReference type="InterPro" id="IPR022683">
    <property type="entry name" value="Calpain_III"/>
</dbReference>
<dbReference type="InterPro" id="IPR022684">
    <property type="entry name" value="Calpain_cysteine_protease"/>
</dbReference>
<dbReference type="SUPFAM" id="SSF49758">
    <property type="entry name" value="Calpain large subunit, middle domain (domain III)"/>
    <property type="match status" value="2"/>
</dbReference>
<dbReference type="Pfam" id="PF00648">
    <property type="entry name" value="Peptidase_C2"/>
    <property type="match status" value="1"/>
</dbReference>
<feature type="active site" evidence="5 6">
    <location>
        <position position="377"/>
    </location>
</feature>
<dbReference type="PRINTS" id="PR00704">
    <property type="entry name" value="CALPAIN"/>
</dbReference>
<dbReference type="GO" id="GO:0006508">
    <property type="term" value="P:proteolysis"/>
    <property type="evidence" value="ECO:0007669"/>
    <property type="project" value="UniProtKB-KW"/>
</dbReference>
<keyword evidence="4 6" id="KW-0788">Thiol protease</keyword>
<evidence type="ECO:0000256" key="4">
    <source>
        <dbReference type="ARBA" id="ARBA00022807"/>
    </source>
</evidence>
<dbReference type="SMART" id="SM00720">
    <property type="entry name" value="calpain_III"/>
    <property type="match status" value="1"/>
</dbReference>
<evidence type="ECO:0000313" key="9">
    <source>
        <dbReference type="EMBL" id="MBW51696.1"/>
    </source>
</evidence>
<protein>
    <submittedName>
        <fullName evidence="9">Putative cytosolic ca2+-dependent cysteine protease calpain</fullName>
    </submittedName>
</protein>
<feature type="domain" description="Calpain catalytic" evidence="8">
    <location>
        <begin position="157"/>
        <end position="459"/>
    </location>
</feature>
<evidence type="ECO:0000256" key="3">
    <source>
        <dbReference type="ARBA" id="ARBA00022801"/>
    </source>
</evidence>
<dbReference type="InterPro" id="IPR038765">
    <property type="entry name" value="Papain-like_cys_pep_sf"/>
</dbReference>
<sequence length="732" mass="82969">MSEEADVRSILSRALDADEAGRKEEAIGLYGEAVEKILRLQDREKREKLNKFALNALERAEKLKGITYSPKQTPPVQPPPTTLSPGLPTAALKPVQSSTGALASPSRSQPVLEISGSNRGYSNEEKRVLEHTSHINSKVYVPFMDIDLHEKFHFPLPFTDKDGPLELAPKQRRDFVQWIRVSELAEHPQLIVGDHADFYSIRQTIVSDCSFVASLAVASQFEKRFKRRILTSIIHPRNSRDEPVYNPSGKYSIRMHVNGIPRKVVIDDYLPLGRHNQLLCSYSSNKNEFWVSLLEKAYMKLMGGYDFPGSNSNIDLHALTGWIPERALVKSSEPDFNADAVFERLREGLSLGRCLVTVATGELSDAEAERTGLVSTHAYAVLDMRVVNGVKLLQLKNPWSHLRWRGNYSELDAVHWTPKLQRELNYDPKLAATYDNGVFWIDFPSIINFFDVFYLNWDPALFQYTYCIHQSWSAGVGPTKDAYNVGDNPQFSLTVPAGHGSVWILLTRHITSIEDFRENHEYITVLVYANGGKRVYYPTEPPPYIDGVRINSPHYLCKIRLDPNAERRYTLVVSQYEKTATIYYSLRAYCRTRFELKQLERRYATVENLNGEWKGKTAGGCLNHPQTYRNNPLYRLHVGPAATSNLVIELRGPRDYQVGLELTVASLEDSTVTAPFVSQKTGVYRSGFCVLDLEGIPAGVYQVRPSTFLPEQESPFFLKVKSTTNVVIEKLN</sequence>
<dbReference type="Gene3D" id="1.20.58.80">
    <property type="entry name" value="Phosphotransferase system, lactose/cellobiose-type IIA subunit"/>
    <property type="match status" value="1"/>
</dbReference>
<dbReference type="Gene3D" id="3.90.70.10">
    <property type="entry name" value="Cysteine proteinases"/>
    <property type="match status" value="1"/>
</dbReference>
<feature type="active site" evidence="5 6">
    <location>
        <position position="209"/>
    </location>
</feature>
<dbReference type="EMBL" id="GGFJ01002555">
    <property type="protein sequence ID" value="MBW51696.1"/>
    <property type="molecule type" value="Transcribed_RNA"/>
</dbReference>
<dbReference type="PROSITE" id="PS50203">
    <property type="entry name" value="CALPAIN_CAT"/>
    <property type="match status" value="1"/>
</dbReference>
<feature type="compositionally biased region" description="Low complexity" evidence="7">
    <location>
        <begin position="83"/>
        <end position="92"/>
    </location>
</feature>
<dbReference type="GO" id="GO:0004198">
    <property type="term" value="F:calcium-dependent cysteine-type endopeptidase activity"/>
    <property type="evidence" value="ECO:0007669"/>
    <property type="project" value="InterPro"/>
</dbReference>
<name>A0A2M4BF65_9DIPT</name>
<dbReference type="SMART" id="SM00230">
    <property type="entry name" value="CysPc"/>
    <property type="match status" value="1"/>
</dbReference>
<proteinExistence type="inferred from homology"/>
<evidence type="ECO:0000256" key="2">
    <source>
        <dbReference type="ARBA" id="ARBA00022670"/>
    </source>
</evidence>
<accession>A0A2M4BF65</accession>
<dbReference type="PANTHER" id="PTHR46143:SF1">
    <property type="entry name" value="CALPAIN-7"/>
    <property type="match status" value="1"/>
</dbReference>
<dbReference type="AlphaFoldDB" id="A0A2M4BF65"/>
<evidence type="ECO:0000256" key="7">
    <source>
        <dbReference type="SAM" id="MobiDB-lite"/>
    </source>
</evidence>
<feature type="compositionally biased region" description="Polar residues" evidence="7">
    <location>
        <begin position="95"/>
        <end position="119"/>
    </location>
</feature>
<dbReference type="InterPro" id="IPR001300">
    <property type="entry name" value="Peptidase_C2_calpain_cat"/>
</dbReference>
<dbReference type="Gene3D" id="2.60.120.380">
    <property type="match status" value="2"/>
</dbReference>
<dbReference type="InterPro" id="IPR036213">
    <property type="entry name" value="Calpain_III_sf"/>
</dbReference>
<dbReference type="InterPro" id="IPR051297">
    <property type="entry name" value="PalB/RIM13"/>
</dbReference>
<feature type="active site" evidence="5 6">
    <location>
        <position position="397"/>
    </location>
</feature>